<dbReference type="AlphaFoldDB" id="A0A8J7DMK5"/>
<evidence type="ECO:0000313" key="4">
    <source>
        <dbReference type="EMBL" id="MBE9076865.1"/>
    </source>
</evidence>
<dbReference type="Gene3D" id="3.60.40.10">
    <property type="entry name" value="PPM-type phosphatase domain"/>
    <property type="match status" value="1"/>
</dbReference>
<feature type="region of interest" description="Disordered" evidence="1">
    <location>
        <begin position="708"/>
        <end position="742"/>
    </location>
</feature>
<evidence type="ECO:0000259" key="3">
    <source>
        <dbReference type="PROSITE" id="PS51746"/>
    </source>
</evidence>
<keyword evidence="2" id="KW-0812">Transmembrane</keyword>
<dbReference type="SMART" id="SM00332">
    <property type="entry name" value="PP2Cc"/>
    <property type="match status" value="1"/>
</dbReference>
<dbReference type="InterPro" id="IPR001932">
    <property type="entry name" value="PPM-type_phosphatase-like_dom"/>
</dbReference>
<feature type="region of interest" description="Disordered" evidence="1">
    <location>
        <begin position="607"/>
        <end position="626"/>
    </location>
</feature>
<dbReference type="PANTHER" id="PTHR13832">
    <property type="entry name" value="PROTEIN PHOSPHATASE 2C"/>
    <property type="match status" value="1"/>
</dbReference>
<dbReference type="SMART" id="SM00331">
    <property type="entry name" value="PP2C_SIG"/>
    <property type="match status" value="1"/>
</dbReference>
<feature type="compositionally biased region" description="Low complexity" evidence="1">
    <location>
        <begin position="725"/>
        <end position="737"/>
    </location>
</feature>
<dbReference type="PANTHER" id="PTHR13832:SF827">
    <property type="entry name" value="PROTEIN PHOSPHATASE 1L"/>
    <property type="match status" value="1"/>
</dbReference>
<keyword evidence="2" id="KW-1133">Transmembrane helix</keyword>
<dbReference type="InterPro" id="IPR036457">
    <property type="entry name" value="PPM-type-like_dom_sf"/>
</dbReference>
<proteinExistence type="predicted"/>
<accession>A0A8J7DMK5</accession>
<dbReference type="CDD" id="cd00143">
    <property type="entry name" value="PP2Cc"/>
    <property type="match status" value="1"/>
</dbReference>
<keyword evidence="5" id="KW-1185">Reference proteome</keyword>
<sequence>MGEASVITCPNPSCQAANPEDRSACQVCGLALPHRYLWGVGAGVSGLHPGAILNRRYRLVQSQIFLDTRPGQPPESPQELPPELVAYLHLAAYPLQVPRPYAAFATAAGDCLLLEDSAIATTANPVALLPTLAQSWLDAPPLRQLNWLWQIAQLWQPFQAQQVAQTLCQPELLRVDGSTLRLRQLQAGAMPSLGQLGQSWLDLAKAAQPAIAPFLKALIQGMQQSSPEQLERQLQQALEICAQGQKMVYDLAVYTDQGPSRQRNEDACYPASGTVQQLEVSPPAQQSLLLLVCDGIGGHQGGDVASKLAIAVLRRHLEPVLSSLAAPAHAIDLVQALEEAIAAANDEISAQNDRSQRQARDRMGTTLVLALVHGSYLYLAHVGDSRAYRISHQSCQQATLDDDVAAREMRLGYGFYRQVLDHPGSGSLIQALGMGPATALYPTVQQFILDADSVFLLCSDGLSDHDRIEQFWQQELLPVVAGQQTAAASARRLVQLANRYNGHDNVTVGILQVRVRQPSTRAVPASVVGSKVQIDADPALFTPPLTEPAAATQPSLKAELGPDYRTKASTRRFPLLLSGLVLLAIFGVAGWVLWGAGTERLARQLPQSDGADPLVEPGATMPPPSLERDSFVRIQQSTAAAEGSSPPLLTLYDSLEAVSQSASQSAAVPAQGTLPAGSIVQILHKPSGADQQRWVRIKVCSVSTDTSLAAPPMESGPTPLPTPATPATNPAASPTPADSAVFQPGAEGWIQESQVAPIAVKVEGLPRSQQGICRR</sequence>
<dbReference type="GO" id="GO:0004722">
    <property type="term" value="F:protein serine/threonine phosphatase activity"/>
    <property type="evidence" value="ECO:0007669"/>
    <property type="project" value="InterPro"/>
</dbReference>
<feature type="domain" description="PPM-type phosphatase" evidence="3">
    <location>
        <begin position="250"/>
        <end position="513"/>
    </location>
</feature>
<dbReference type="PROSITE" id="PS51746">
    <property type="entry name" value="PPM_2"/>
    <property type="match status" value="1"/>
</dbReference>
<evidence type="ECO:0000256" key="2">
    <source>
        <dbReference type="SAM" id="Phobius"/>
    </source>
</evidence>
<dbReference type="EMBL" id="JADEXG010000010">
    <property type="protein sequence ID" value="MBE9076865.1"/>
    <property type="molecule type" value="Genomic_DNA"/>
</dbReference>
<dbReference type="Proteomes" id="UP000636505">
    <property type="component" value="Unassembled WGS sequence"/>
</dbReference>
<dbReference type="RefSeq" id="WP_193905528.1">
    <property type="nucleotide sequence ID" value="NZ_JADEXG010000010.1"/>
</dbReference>
<dbReference type="SUPFAM" id="SSF81606">
    <property type="entry name" value="PP2C-like"/>
    <property type="match status" value="1"/>
</dbReference>
<keyword evidence="2" id="KW-0472">Membrane</keyword>
<dbReference type="InterPro" id="IPR015655">
    <property type="entry name" value="PP2C"/>
</dbReference>
<organism evidence="4 5">
    <name type="scientific">Vasconcelosia minhoensis LEGE 07310</name>
    <dbReference type="NCBI Taxonomy" id="915328"/>
    <lineage>
        <taxon>Bacteria</taxon>
        <taxon>Bacillati</taxon>
        <taxon>Cyanobacteriota</taxon>
        <taxon>Cyanophyceae</taxon>
        <taxon>Nodosilineales</taxon>
        <taxon>Cymatolegaceae</taxon>
        <taxon>Vasconcelosia</taxon>
        <taxon>Vasconcelosia minhoensis</taxon>
    </lineage>
</organism>
<dbReference type="Pfam" id="PF13672">
    <property type="entry name" value="PP2C_2"/>
    <property type="match status" value="1"/>
</dbReference>
<reference evidence="4" key="1">
    <citation type="submission" date="2020-10" db="EMBL/GenBank/DDBJ databases">
        <authorList>
            <person name="Castelo-Branco R."/>
            <person name="Eusebio N."/>
            <person name="Adriana R."/>
            <person name="Vieira A."/>
            <person name="Brugerolle De Fraissinette N."/>
            <person name="Rezende De Castro R."/>
            <person name="Schneider M.P."/>
            <person name="Vasconcelos V."/>
            <person name="Leao P.N."/>
        </authorList>
    </citation>
    <scope>NUCLEOTIDE SEQUENCE</scope>
    <source>
        <strain evidence="4">LEGE 07310</strain>
    </source>
</reference>
<name>A0A8J7DMK5_9CYAN</name>
<evidence type="ECO:0000313" key="5">
    <source>
        <dbReference type="Proteomes" id="UP000636505"/>
    </source>
</evidence>
<gene>
    <name evidence="4" type="ORF">IQ241_06080</name>
</gene>
<feature type="transmembrane region" description="Helical" evidence="2">
    <location>
        <begin position="573"/>
        <end position="594"/>
    </location>
</feature>
<protein>
    <submittedName>
        <fullName evidence="4">Protein phosphatase 2C domain-containing protein</fullName>
    </submittedName>
</protein>
<evidence type="ECO:0000256" key="1">
    <source>
        <dbReference type="SAM" id="MobiDB-lite"/>
    </source>
</evidence>
<comment type="caution">
    <text evidence="4">The sequence shown here is derived from an EMBL/GenBank/DDBJ whole genome shotgun (WGS) entry which is preliminary data.</text>
</comment>